<dbReference type="EMBL" id="AFBQ01000350">
    <property type="protein sequence ID" value="EHY30335.1"/>
    <property type="molecule type" value="Genomic_DNA"/>
</dbReference>
<keyword evidence="3" id="KW-1185">Reference proteome</keyword>
<protein>
    <submittedName>
        <fullName evidence="2">Uncharacterized protein</fullName>
    </submittedName>
</protein>
<organism evidence="2 3">
    <name type="scientific">Sutterella parvirubra YIT 11816</name>
    <dbReference type="NCBI Taxonomy" id="762967"/>
    <lineage>
        <taxon>Bacteria</taxon>
        <taxon>Pseudomonadati</taxon>
        <taxon>Pseudomonadota</taxon>
        <taxon>Betaproteobacteria</taxon>
        <taxon>Burkholderiales</taxon>
        <taxon>Sutterellaceae</taxon>
        <taxon>Sutterella</taxon>
    </lineage>
</organism>
<name>H3KHS4_9BURK</name>
<dbReference type="AlphaFoldDB" id="H3KHS4"/>
<feature type="region of interest" description="Disordered" evidence="1">
    <location>
        <begin position="87"/>
        <end position="129"/>
    </location>
</feature>
<dbReference type="RefSeq" id="WP_008543672.1">
    <property type="nucleotide sequence ID" value="NZ_JH605013.1"/>
</dbReference>
<dbReference type="Proteomes" id="UP000004956">
    <property type="component" value="Unassembled WGS sequence"/>
</dbReference>
<dbReference type="HOGENOM" id="CLU_160063_0_0_4"/>
<dbReference type="PATRIC" id="fig|762967.3.peg.1831"/>
<evidence type="ECO:0000313" key="3">
    <source>
        <dbReference type="Proteomes" id="UP000004956"/>
    </source>
</evidence>
<evidence type="ECO:0000256" key="1">
    <source>
        <dbReference type="SAM" id="MobiDB-lite"/>
    </source>
</evidence>
<reference evidence="2 3" key="1">
    <citation type="submission" date="2011-11" db="EMBL/GenBank/DDBJ databases">
        <authorList>
            <person name="Weinstock G."/>
            <person name="Sodergren E."/>
            <person name="Clifton S."/>
            <person name="Fulton L."/>
            <person name="Fulton B."/>
            <person name="Courtney L."/>
            <person name="Fronick C."/>
            <person name="Harrison M."/>
            <person name="Strong C."/>
            <person name="Farmer C."/>
            <person name="Delahaunty K."/>
            <person name="Markovic C."/>
            <person name="Hall O."/>
            <person name="Minx P."/>
            <person name="Tomlinson C."/>
            <person name="Mitreva M."/>
            <person name="Hou S."/>
            <person name="Chen J."/>
            <person name="Wollam A."/>
            <person name="Pepin K.H."/>
            <person name="Johnson M."/>
            <person name="Bhonagiri V."/>
            <person name="Zhang X."/>
            <person name="Suruliraj S."/>
            <person name="Warren W."/>
            <person name="Chinwalla A."/>
            <person name="Mardis E.R."/>
            <person name="Wilson R.K."/>
        </authorList>
    </citation>
    <scope>NUCLEOTIDE SEQUENCE [LARGE SCALE GENOMIC DNA]</scope>
    <source>
        <strain evidence="2 3">YIT 11816</strain>
    </source>
</reference>
<comment type="caution">
    <text evidence="2">The sequence shown here is derived from an EMBL/GenBank/DDBJ whole genome shotgun (WGS) entry which is preliminary data.</text>
</comment>
<feature type="compositionally biased region" description="Acidic residues" evidence="1">
    <location>
        <begin position="87"/>
        <end position="119"/>
    </location>
</feature>
<sequence length="129" mass="14499">MARIDIEWLQATLQDASDALTDTIAALNESPDEETAAELLRRDLVEVYAKLNYAVNTAELGPNALNELTEDELIAWPLGMPFLAWSEEENIDDDEDDEADENDFEEDPETPVEAEEEAEKAEVKKEEAK</sequence>
<accession>H3KHS4</accession>
<dbReference type="STRING" id="762967.HMPREF9440_02320"/>
<proteinExistence type="predicted"/>
<feature type="compositionally biased region" description="Basic and acidic residues" evidence="1">
    <location>
        <begin position="120"/>
        <end position="129"/>
    </location>
</feature>
<evidence type="ECO:0000313" key="2">
    <source>
        <dbReference type="EMBL" id="EHY30335.1"/>
    </source>
</evidence>
<gene>
    <name evidence="2" type="ORF">HMPREF9440_02320</name>
</gene>